<feature type="domain" description="Heterokaryon incompatibility" evidence="1">
    <location>
        <begin position="32"/>
        <end position="181"/>
    </location>
</feature>
<dbReference type="Proteomes" id="UP000235786">
    <property type="component" value="Unassembled WGS sequence"/>
</dbReference>
<evidence type="ECO:0000313" key="3">
    <source>
        <dbReference type="Proteomes" id="UP000235786"/>
    </source>
</evidence>
<evidence type="ECO:0000259" key="1">
    <source>
        <dbReference type="Pfam" id="PF06985"/>
    </source>
</evidence>
<gene>
    <name evidence="2" type="ORF">L207DRAFT_446483</name>
</gene>
<proteinExistence type="predicted"/>
<reference evidence="2 3" key="1">
    <citation type="submission" date="2016-04" db="EMBL/GenBank/DDBJ databases">
        <title>A degradative enzymes factory behind the ericoid mycorrhizal symbiosis.</title>
        <authorList>
            <consortium name="DOE Joint Genome Institute"/>
            <person name="Martino E."/>
            <person name="Morin E."/>
            <person name="Grelet G."/>
            <person name="Kuo A."/>
            <person name="Kohler A."/>
            <person name="Daghino S."/>
            <person name="Barry K."/>
            <person name="Choi C."/>
            <person name="Cichocki N."/>
            <person name="Clum A."/>
            <person name="Copeland A."/>
            <person name="Hainaut M."/>
            <person name="Haridas S."/>
            <person name="Labutti K."/>
            <person name="Lindquist E."/>
            <person name="Lipzen A."/>
            <person name="Khouja H.-R."/>
            <person name="Murat C."/>
            <person name="Ohm R."/>
            <person name="Olson A."/>
            <person name="Spatafora J."/>
            <person name="Veneault-Fourrey C."/>
            <person name="Henrissat B."/>
            <person name="Grigoriev I."/>
            <person name="Martin F."/>
            <person name="Perotto S."/>
        </authorList>
    </citation>
    <scope>NUCLEOTIDE SEQUENCE [LARGE SCALE GENOMIC DNA]</scope>
    <source>
        <strain evidence="2 3">F</strain>
    </source>
</reference>
<organism evidence="2 3">
    <name type="scientific">Hyaloscypha variabilis (strain UAMH 11265 / GT02V1 / F)</name>
    <name type="common">Meliniomyces variabilis</name>
    <dbReference type="NCBI Taxonomy" id="1149755"/>
    <lineage>
        <taxon>Eukaryota</taxon>
        <taxon>Fungi</taxon>
        <taxon>Dikarya</taxon>
        <taxon>Ascomycota</taxon>
        <taxon>Pezizomycotina</taxon>
        <taxon>Leotiomycetes</taxon>
        <taxon>Helotiales</taxon>
        <taxon>Hyaloscyphaceae</taxon>
        <taxon>Hyaloscypha</taxon>
        <taxon>Hyaloscypha variabilis</taxon>
    </lineage>
</organism>
<sequence length="328" mass="37213">MPSRVIEVAPVDPVQTPRLRDTRNASFQSGPYAALSYCWGGDQSVKLTKSTKQCFLRELPHDQLPRTLRDAITTTRTLGIRFLWIDCLCIVQDDPEDMTKELSDMPRIYTNALVTISAGCAASAEDGFLGLRKEVCSSNRFRLPFRCEDGRIGSIFLHDIPGIPGTYTNEPINKRAWTLQERLLSPRVLDYGTWQLRWICSSVRDRPGYVDGWTMNDQAMVPVHPDLPPSVPASNSLFDKKDEFLNKWNTIVKEYTARDLTNTSDKLIALAALAEHHNRTTNDDYMAGLWASSLPEGLLWRVVSPAVKRRPPEYRAPSWSWACLDNRI</sequence>
<dbReference type="PANTHER" id="PTHR33112">
    <property type="entry name" value="DOMAIN PROTEIN, PUTATIVE-RELATED"/>
    <property type="match status" value="1"/>
</dbReference>
<evidence type="ECO:0000313" key="2">
    <source>
        <dbReference type="EMBL" id="PMD28844.1"/>
    </source>
</evidence>
<feature type="non-terminal residue" evidence="2">
    <location>
        <position position="328"/>
    </location>
</feature>
<dbReference type="InterPro" id="IPR010730">
    <property type="entry name" value="HET"/>
</dbReference>
<protein>
    <submittedName>
        <fullName evidence="2">HET-domain-containing protein</fullName>
    </submittedName>
</protein>
<dbReference type="OrthoDB" id="8300194at2759"/>
<dbReference type="AlphaFoldDB" id="A0A2J6QRF3"/>
<dbReference type="Pfam" id="PF06985">
    <property type="entry name" value="HET"/>
    <property type="match status" value="1"/>
</dbReference>
<dbReference type="EMBL" id="KZ613983">
    <property type="protein sequence ID" value="PMD28844.1"/>
    <property type="molecule type" value="Genomic_DNA"/>
</dbReference>
<accession>A0A2J6QRF3</accession>
<dbReference type="PANTHER" id="PTHR33112:SF16">
    <property type="entry name" value="HETEROKARYON INCOMPATIBILITY DOMAIN-CONTAINING PROTEIN"/>
    <property type="match status" value="1"/>
</dbReference>
<keyword evidence="3" id="KW-1185">Reference proteome</keyword>
<name>A0A2J6QRF3_HYAVF</name>